<dbReference type="Proteomes" id="UP001595530">
    <property type="component" value="Unassembled WGS sequence"/>
</dbReference>
<keyword evidence="9" id="KW-1185">Reference proteome</keyword>
<evidence type="ECO:0000256" key="3">
    <source>
        <dbReference type="ARBA" id="ARBA00022692"/>
    </source>
</evidence>
<dbReference type="PROSITE" id="PS50156">
    <property type="entry name" value="SSD"/>
    <property type="match status" value="1"/>
</dbReference>
<dbReference type="InterPro" id="IPR050545">
    <property type="entry name" value="Mycobact_MmpL"/>
</dbReference>
<dbReference type="InterPro" id="IPR004869">
    <property type="entry name" value="MMPL_dom"/>
</dbReference>
<sequence length="796" mass="86939">MSLFSNQRLTSFIEVCADFLLRRRRLLLWVFLALTVLLAASATRVRLDPGFAKMVPLQHPYMQTFTEYTRAFSGANRIMVNLRWKGEGDVYNKQFLDALRSATDEVFFLPGVERGRVFSLFTPNVRYTEVTEAGFYGDVVVPARFSAQLDELDAVRRNVARSGQIGQLVANDLKGAMVRAELREIDPSTGRKLDYAEVARKLEQLRAKLGNDKIEVNIIGFAKVVGDVVDGINGVMAFFGIAFVITAALLFFYTRSGRMTLLALTVALLPVMWLLGILPLIGYGIDPMSILVPFLIFSIGVSHAVQMINAWRQAALGGATSVEAARDAFRKLFVPGTVALLTNALGFLVIMYIKIDIVRELGVTACLGVLLMILTNKMFLPILLSYTSSNQLVRTVKGQAPQRSRLWWALSSAAEPRTAWVVLAISAVLLVAGSYKAHHLKTGDIGDGVPELRETARYNRDNAAVTSEYNIGIDVLTVVVEAKVEGDACLQYPVMSSIERFEIFMRGVAGVRSVVSVPKLAKVTIAAFNEGNPRWQALPRTGPGLAQGAGSFNPDYGMNTENCRAIQVLVYTNNHEGTTIAHIVSEIKRFIGSEKTANVSFRLAGGNVGVMAATNEAVEQAEVGMLLAIFGAIALLCFLTFRSWQAVLCIVVPLVLVSILCNALMTLLGIGLKVSTLPVIALGVGVGVDYGIYLYERIQHQMQECGQDFRVAFYEAMRQRGTAALFTALTMSIGVGTWVFSALKFQADMGVLLAFMFLVNVLGSIFLLPALAVGLLHTPVRKPAIKVSGAYQTIES</sequence>
<protein>
    <submittedName>
        <fullName evidence="8">RND family transporter</fullName>
    </submittedName>
</protein>
<name>A0ABV7EV13_9BURK</name>
<evidence type="ECO:0000313" key="9">
    <source>
        <dbReference type="Proteomes" id="UP001595530"/>
    </source>
</evidence>
<feature type="transmembrane region" description="Helical" evidence="6">
    <location>
        <begin position="623"/>
        <end position="641"/>
    </location>
</feature>
<feature type="transmembrane region" description="Helical" evidence="6">
    <location>
        <begin position="332"/>
        <end position="355"/>
    </location>
</feature>
<feature type="transmembrane region" description="Helical" evidence="6">
    <location>
        <begin position="723"/>
        <end position="743"/>
    </location>
</feature>
<dbReference type="SUPFAM" id="SSF82866">
    <property type="entry name" value="Multidrug efflux transporter AcrB transmembrane domain"/>
    <property type="match status" value="2"/>
</dbReference>
<evidence type="ECO:0000256" key="5">
    <source>
        <dbReference type="ARBA" id="ARBA00023136"/>
    </source>
</evidence>
<accession>A0ABV7EV13</accession>
<dbReference type="InterPro" id="IPR000731">
    <property type="entry name" value="SSD"/>
</dbReference>
<evidence type="ECO:0000259" key="7">
    <source>
        <dbReference type="PROSITE" id="PS50156"/>
    </source>
</evidence>
<dbReference type="RefSeq" id="WP_390330578.1">
    <property type="nucleotide sequence ID" value="NZ_JBHRTP010000003.1"/>
</dbReference>
<evidence type="ECO:0000256" key="4">
    <source>
        <dbReference type="ARBA" id="ARBA00022989"/>
    </source>
</evidence>
<keyword evidence="4 6" id="KW-1133">Transmembrane helix</keyword>
<dbReference type="Gene3D" id="1.20.1640.10">
    <property type="entry name" value="Multidrug efflux transporter AcrB transmembrane domain"/>
    <property type="match status" value="2"/>
</dbReference>
<comment type="subcellular location">
    <subcellularLocation>
        <location evidence="1">Cell membrane</location>
        <topology evidence="1">Multi-pass membrane protein</topology>
    </subcellularLocation>
</comment>
<gene>
    <name evidence="8" type="ORF">ACFOFO_01005</name>
</gene>
<evidence type="ECO:0000313" key="8">
    <source>
        <dbReference type="EMBL" id="MFC3106549.1"/>
    </source>
</evidence>
<feature type="transmembrane region" description="Helical" evidence="6">
    <location>
        <begin position="648"/>
        <end position="670"/>
    </location>
</feature>
<dbReference type="PANTHER" id="PTHR33406">
    <property type="entry name" value="MEMBRANE PROTEIN MJ1562-RELATED"/>
    <property type="match status" value="1"/>
</dbReference>
<feature type="transmembrane region" description="Helical" evidence="6">
    <location>
        <begin position="261"/>
        <end position="285"/>
    </location>
</feature>
<evidence type="ECO:0000256" key="1">
    <source>
        <dbReference type="ARBA" id="ARBA00004651"/>
    </source>
</evidence>
<evidence type="ECO:0000256" key="2">
    <source>
        <dbReference type="ARBA" id="ARBA00022475"/>
    </source>
</evidence>
<organism evidence="8 9">
    <name type="scientific">Undibacterium arcticum</name>
    <dbReference type="NCBI Taxonomy" id="1762892"/>
    <lineage>
        <taxon>Bacteria</taxon>
        <taxon>Pseudomonadati</taxon>
        <taxon>Pseudomonadota</taxon>
        <taxon>Betaproteobacteria</taxon>
        <taxon>Burkholderiales</taxon>
        <taxon>Oxalobacteraceae</taxon>
        <taxon>Undibacterium</taxon>
    </lineage>
</organism>
<feature type="transmembrane region" description="Helical" evidence="6">
    <location>
        <begin position="361"/>
        <end position="386"/>
    </location>
</feature>
<feature type="transmembrane region" description="Helical" evidence="6">
    <location>
        <begin position="749"/>
        <end position="776"/>
    </location>
</feature>
<keyword evidence="2" id="KW-1003">Cell membrane</keyword>
<reference evidence="9" key="1">
    <citation type="journal article" date="2019" name="Int. J. Syst. Evol. Microbiol.">
        <title>The Global Catalogue of Microorganisms (GCM) 10K type strain sequencing project: providing services to taxonomists for standard genome sequencing and annotation.</title>
        <authorList>
            <consortium name="The Broad Institute Genomics Platform"/>
            <consortium name="The Broad Institute Genome Sequencing Center for Infectious Disease"/>
            <person name="Wu L."/>
            <person name="Ma J."/>
        </authorList>
    </citation>
    <scope>NUCLEOTIDE SEQUENCE [LARGE SCALE GENOMIC DNA]</scope>
    <source>
        <strain evidence="9">KCTC 42986</strain>
    </source>
</reference>
<dbReference type="EMBL" id="JBHRTP010000003">
    <property type="protein sequence ID" value="MFC3106549.1"/>
    <property type="molecule type" value="Genomic_DNA"/>
</dbReference>
<feature type="domain" description="SSD" evidence="7">
    <location>
        <begin position="259"/>
        <end position="386"/>
    </location>
</feature>
<dbReference type="Pfam" id="PF03176">
    <property type="entry name" value="MMPL"/>
    <property type="match status" value="2"/>
</dbReference>
<keyword evidence="5 6" id="KW-0472">Membrane</keyword>
<evidence type="ECO:0000256" key="6">
    <source>
        <dbReference type="SAM" id="Phobius"/>
    </source>
</evidence>
<keyword evidence="3 6" id="KW-0812">Transmembrane</keyword>
<comment type="caution">
    <text evidence="8">The sequence shown here is derived from an EMBL/GenBank/DDBJ whole genome shotgun (WGS) entry which is preliminary data.</text>
</comment>
<dbReference type="PANTHER" id="PTHR33406:SF10">
    <property type="entry name" value="SSD DOMAIN-CONTAINING PROTEIN"/>
    <property type="match status" value="1"/>
</dbReference>
<feature type="transmembrane region" description="Helical" evidence="6">
    <location>
        <begin position="291"/>
        <end position="311"/>
    </location>
</feature>
<feature type="transmembrane region" description="Helical" evidence="6">
    <location>
        <begin position="235"/>
        <end position="254"/>
    </location>
</feature>
<proteinExistence type="predicted"/>